<sequence length="96" mass="10782">MLLIKRSIACFDSFLVLSFLQPCGRALFGWLSPLSSSDCWRCAGVVWCGVPIPHTVQGYIVEDTHKAESGRARRCQAKGSRTQSLSVREPSKQRRR</sequence>
<feature type="chain" id="PRO_5014688863" evidence="2">
    <location>
        <begin position="27"/>
        <end position="96"/>
    </location>
</feature>
<name>A0A2M4D7Z0_ANODA</name>
<evidence type="ECO:0000256" key="2">
    <source>
        <dbReference type="SAM" id="SignalP"/>
    </source>
</evidence>
<dbReference type="AlphaFoldDB" id="A0A2M4D7Z0"/>
<evidence type="ECO:0000313" key="3">
    <source>
        <dbReference type="EMBL" id="MBW73666.1"/>
    </source>
</evidence>
<protein>
    <submittedName>
        <fullName evidence="3">Putative secreted protein</fullName>
    </submittedName>
</protein>
<feature type="signal peptide" evidence="2">
    <location>
        <begin position="1"/>
        <end position="26"/>
    </location>
</feature>
<feature type="region of interest" description="Disordered" evidence="1">
    <location>
        <begin position="70"/>
        <end position="96"/>
    </location>
</feature>
<keyword evidence="2" id="KW-0732">Signal</keyword>
<proteinExistence type="predicted"/>
<accession>A0A2M4D7Z0</accession>
<reference evidence="3" key="1">
    <citation type="submission" date="2018-01" db="EMBL/GenBank/DDBJ databases">
        <title>An insight into the sialome of Amazonian anophelines.</title>
        <authorList>
            <person name="Ribeiro J.M."/>
            <person name="Scarpassa V."/>
            <person name="Calvo E."/>
        </authorList>
    </citation>
    <scope>NUCLEOTIDE SEQUENCE</scope>
</reference>
<dbReference type="EMBL" id="GGFL01009488">
    <property type="protein sequence ID" value="MBW73666.1"/>
    <property type="molecule type" value="Transcribed_RNA"/>
</dbReference>
<evidence type="ECO:0000256" key="1">
    <source>
        <dbReference type="SAM" id="MobiDB-lite"/>
    </source>
</evidence>
<organism evidence="3">
    <name type="scientific">Anopheles darlingi</name>
    <name type="common">Mosquito</name>
    <dbReference type="NCBI Taxonomy" id="43151"/>
    <lineage>
        <taxon>Eukaryota</taxon>
        <taxon>Metazoa</taxon>
        <taxon>Ecdysozoa</taxon>
        <taxon>Arthropoda</taxon>
        <taxon>Hexapoda</taxon>
        <taxon>Insecta</taxon>
        <taxon>Pterygota</taxon>
        <taxon>Neoptera</taxon>
        <taxon>Endopterygota</taxon>
        <taxon>Diptera</taxon>
        <taxon>Nematocera</taxon>
        <taxon>Culicoidea</taxon>
        <taxon>Culicidae</taxon>
        <taxon>Anophelinae</taxon>
        <taxon>Anopheles</taxon>
    </lineage>
</organism>